<sequence length="738" mass="83459">MSNFKSNPDDSNGPKTVGIMLDSVDTFFNSRAISDLIDACEERSIRPVFFFGGSLERSSSAGRYSYAYSLPNSKFIDALIVFPHSIAPYDPIEAVRTLIERIPDLPVYSFFGHLPAIWSIGPENSRAIQEIIHHLHADHAYTKFALLTGPDAPGTTSRERQLQIEKELHRIGITIPDEWIFPGTYSQHDGKTTAAQILKLDGDTPEVLICMNDQMAIGAVTEFQNHGISVPGDIAVVGFDDVEENSSLPTSFTSVNFPIWEMVSIMMDRVVSDLNGITSYFPEQIFRPAQFMHRESCGCSSWFDHADRQQGNFTPLELTRTPQRNLKKLSGLRRSLESIIDQCLQSGDYGAFTSFMQGIIQTLSRSGHLSDSFIDLFSTQWTSTLLKHNDKESQILLNSLFLDAFRLLIQTKQKSFRKIREQDLGSLAFYREGNELLSKKITIKDAVRGIGANLPILGIEECHLVFLNQHDPKKGDLRFSFYAGQYTEVYEEPYTRFPVEELLPKQQMKSGNPLAALPLAFNNYVYGYLVVSITDKHFSQFDMIQDLVSRIIDAAMGNEILSCHIETLTQNNSTLSRLSMIDEFTGLYNRRALDITGKSMFDQAVKSRQSCCFIFLDMDGLKKINDSWGHKEGDQAILSLAEILKASFRERDLVARYGGDEFVVLMINVQENVVIRTLERISAKLDSFNQTGAYPWTLSASWGFSMRTKEDVDKTFESLIEESDAILYQHKKKKRSSQ</sequence>
<dbReference type="AlphaFoldDB" id="A0AAE3JJA2"/>
<dbReference type="InterPro" id="IPR000160">
    <property type="entry name" value="GGDEF_dom"/>
</dbReference>
<dbReference type="PROSITE" id="PS50887">
    <property type="entry name" value="GGDEF"/>
    <property type="match status" value="1"/>
</dbReference>
<evidence type="ECO:0000259" key="4">
    <source>
        <dbReference type="PROSITE" id="PS50887"/>
    </source>
</evidence>
<gene>
    <name evidence="5" type="ORF">K7J14_15870</name>
</gene>
<dbReference type="PANTHER" id="PTHR30146">
    <property type="entry name" value="LACI-RELATED TRANSCRIPTIONAL REPRESSOR"/>
    <property type="match status" value="1"/>
</dbReference>
<keyword evidence="3" id="KW-0804">Transcription</keyword>
<dbReference type="InterPro" id="IPR043128">
    <property type="entry name" value="Rev_trsase/Diguanyl_cyclase"/>
</dbReference>
<dbReference type="Gene3D" id="3.40.50.2300">
    <property type="match status" value="2"/>
</dbReference>
<dbReference type="SUPFAM" id="SSF53822">
    <property type="entry name" value="Periplasmic binding protein-like I"/>
    <property type="match status" value="1"/>
</dbReference>
<organism evidence="5 6">
    <name type="scientific">Teretinema zuelzerae</name>
    <dbReference type="NCBI Taxonomy" id="156"/>
    <lineage>
        <taxon>Bacteria</taxon>
        <taxon>Pseudomonadati</taxon>
        <taxon>Spirochaetota</taxon>
        <taxon>Spirochaetia</taxon>
        <taxon>Spirochaetales</taxon>
        <taxon>Treponemataceae</taxon>
        <taxon>Teretinema</taxon>
    </lineage>
</organism>
<evidence type="ECO:0000313" key="5">
    <source>
        <dbReference type="EMBL" id="MCD1656172.1"/>
    </source>
</evidence>
<evidence type="ECO:0000256" key="3">
    <source>
        <dbReference type="ARBA" id="ARBA00023163"/>
    </source>
</evidence>
<accession>A0AAE3JJA2</accession>
<reference evidence="5" key="1">
    <citation type="submission" date="2021-08" db="EMBL/GenBank/DDBJ databases">
        <title>Comparative analyses of Brucepasteria parasyntrophica and Teretinema zuelzerae.</title>
        <authorList>
            <person name="Song Y."/>
            <person name="Brune A."/>
        </authorList>
    </citation>
    <scope>NUCLEOTIDE SEQUENCE</scope>
    <source>
        <strain evidence="5">DSM 1903</strain>
    </source>
</reference>
<name>A0AAE3JJA2_9SPIR</name>
<dbReference type="GO" id="GO:0003700">
    <property type="term" value="F:DNA-binding transcription factor activity"/>
    <property type="evidence" value="ECO:0007669"/>
    <property type="project" value="TreeGrafter"/>
</dbReference>
<dbReference type="PANTHER" id="PTHR30146:SF24">
    <property type="entry name" value="XYLOSE OPERON REGULATORY PROTEIN"/>
    <property type="match status" value="1"/>
</dbReference>
<dbReference type="EMBL" id="JAINWA010000003">
    <property type="protein sequence ID" value="MCD1656172.1"/>
    <property type="molecule type" value="Genomic_DNA"/>
</dbReference>
<dbReference type="Proteomes" id="UP001198163">
    <property type="component" value="Unassembled WGS sequence"/>
</dbReference>
<proteinExistence type="predicted"/>
<dbReference type="InterPro" id="IPR046335">
    <property type="entry name" value="LacI/GalR-like_sensor"/>
</dbReference>
<comment type="caution">
    <text evidence="5">The sequence shown here is derived from an EMBL/GenBank/DDBJ whole genome shotgun (WGS) entry which is preliminary data.</text>
</comment>
<dbReference type="RefSeq" id="WP_230758713.1">
    <property type="nucleotide sequence ID" value="NZ_JAINWA010000003.1"/>
</dbReference>
<evidence type="ECO:0000313" key="6">
    <source>
        <dbReference type="Proteomes" id="UP001198163"/>
    </source>
</evidence>
<dbReference type="InterPro" id="IPR029787">
    <property type="entry name" value="Nucleotide_cyclase"/>
</dbReference>
<dbReference type="Gene3D" id="3.30.70.270">
    <property type="match status" value="1"/>
</dbReference>
<evidence type="ECO:0000256" key="1">
    <source>
        <dbReference type="ARBA" id="ARBA00023015"/>
    </source>
</evidence>
<dbReference type="Pfam" id="PF13377">
    <property type="entry name" value="Peripla_BP_3"/>
    <property type="match status" value="1"/>
</dbReference>
<dbReference type="CDD" id="cd06267">
    <property type="entry name" value="PBP1_LacI_sugar_binding-like"/>
    <property type="match status" value="1"/>
</dbReference>
<evidence type="ECO:0000256" key="2">
    <source>
        <dbReference type="ARBA" id="ARBA00023125"/>
    </source>
</evidence>
<dbReference type="InterPro" id="IPR028082">
    <property type="entry name" value="Peripla_BP_I"/>
</dbReference>
<dbReference type="SMART" id="SM00267">
    <property type="entry name" value="GGDEF"/>
    <property type="match status" value="1"/>
</dbReference>
<keyword evidence="2" id="KW-0238">DNA-binding</keyword>
<dbReference type="GO" id="GO:0000976">
    <property type="term" value="F:transcription cis-regulatory region binding"/>
    <property type="evidence" value="ECO:0007669"/>
    <property type="project" value="TreeGrafter"/>
</dbReference>
<dbReference type="Pfam" id="PF00990">
    <property type="entry name" value="GGDEF"/>
    <property type="match status" value="1"/>
</dbReference>
<protein>
    <submittedName>
        <fullName evidence="5">GGDEF domain-containing protein</fullName>
    </submittedName>
</protein>
<keyword evidence="6" id="KW-1185">Reference proteome</keyword>
<feature type="domain" description="GGDEF" evidence="4">
    <location>
        <begin position="609"/>
        <end position="738"/>
    </location>
</feature>
<keyword evidence="1" id="KW-0805">Transcription regulation</keyword>
<dbReference type="SUPFAM" id="SSF55073">
    <property type="entry name" value="Nucleotide cyclase"/>
    <property type="match status" value="1"/>
</dbReference>
<dbReference type="NCBIfam" id="TIGR00254">
    <property type="entry name" value="GGDEF"/>
    <property type="match status" value="1"/>
</dbReference>
<dbReference type="CDD" id="cd01949">
    <property type="entry name" value="GGDEF"/>
    <property type="match status" value="1"/>
</dbReference>